<evidence type="ECO:0000256" key="1">
    <source>
        <dbReference type="SAM" id="Coils"/>
    </source>
</evidence>
<dbReference type="AlphaFoldDB" id="A0A6L2NNU6"/>
<accession>A0A6L2NNU6</accession>
<comment type="caution">
    <text evidence="3">The sequence shown here is derived from an EMBL/GenBank/DDBJ whole genome shotgun (WGS) entry which is preliminary data.</text>
</comment>
<protein>
    <submittedName>
        <fullName evidence="3">Uncharacterized protein</fullName>
    </submittedName>
</protein>
<feature type="coiled-coil region" evidence="1">
    <location>
        <begin position="179"/>
        <end position="213"/>
    </location>
</feature>
<keyword evidence="1" id="KW-0175">Coiled coil</keyword>
<feature type="region of interest" description="Disordered" evidence="2">
    <location>
        <begin position="14"/>
        <end position="55"/>
    </location>
</feature>
<gene>
    <name evidence="3" type="ORF">Tci_059831</name>
</gene>
<feature type="compositionally biased region" description="Basic residues" evidence="2">
    <location>
        <begin position="33"/>
        <end position="47"/>
    </location>
</feature>
<feature type="compositionally biased region" description="Polar residues" evidence="2">
    <location>
        <begin position="19"/>
        <end position="31"/>
    </location>
</feature>
<name>A0A6L2NNU6_TANCI</name>
<dbReference type="EMBL" id="BKCJ010009625">
    <property type="protein sequence ID" value="GEU87853.1"/>
    <property type="molecule type" value="Genomic_DNA"/>
</dbReference>
<sequence>MMVNAQEEVGDGLGFYTDSYHTTTDTQPSLSKPQKKIKPKRKQRQATKVHSPNSKIPVEESVLDLQEAKTSQAKEIATLNKRVKKLEKRRKSIPIGLRRLKKRRMHDANLFGVDDLEGNEVSVHTREKIVEKEVSTVDLVTTVGEVVTAASVEDNDAPTTTTTANVDDELTLAKTLISIKAAKLKLEAEMKAKIEEEERIAKEKDEANRAIIKERDDVQATIDADREDLEVLRSIIKERFKKTNQWKVLLVYKVTAVFNKVNAAKSRVTTAVRVFIARWIKWLEGQDILKRLFHFYKVYKERKRLLYVKRNKAISLGKGASKVDIEDFQDKPDDEKDTRSGLEYLKDIEEEYQASALLSNSKRQTKDFKSKYNKVKAKLALLSSSASARSSSSSKNKGLIAETYDWDEEEVPFDDNEVTEVKSLWHLLMKSFCWQKNARNGEWIKISMKKDVNTEILKENQNLRNELKNVSSITKAWLNSSNKVSQCISEKIPTQKKKILRIDQLTKDTFSSRPKDMIFVMSLIDNVSITDSNKPKLSEAEYSALSNHNANKVSSVESQRKTTDPLVVVTESLVTIYDSANESSVCSTLLAPLKKLDGVEHVFGPKIIK</sequence>
<evidence type="ECO:0000256" key="2">
    <source>
        <dbReference type="SAM" id="MobiDB-lite"/>
    </source>
</evidence>
<reference evidence="3" key="1">
    <citation type="journal article" date="2019" name="Sci. Rep.">
        <title>Draft genome of Tanacetum cinerariifolium, the natural source of mosquito coil.</title>
        <authorList>
            <person name="Yamashiro T."/>
            <person name="Shiraishi A."/>
            <person name="Satake H."/>
            <person name="Nakayama K."/>
        </authorList>
    </citation>
    <scope>NUCLEOTIDE SEQUENCE</scope>
</reference>
<organism evidence="3">
    <name type="scientific">Tanacetum cinerariifolium</name>
    <name type="common">Dalmatian daisy</name>
    <name type="synonym">Chrysanthemum cinerariifolium</name>
    <dbReference type="NCBI Taxonomy" id="118510"/>
    <lineage>
        <taxon>Eukaryota</taxon>
        <taxon>Viridiplantae</taxon>
        <taxon>Streptophyta</taxon>
        <taxon>Embryophyta</taxon>
        <taxon>Tracheophyta</taxon>
        <taxon>Spermatophyta</taxon>
        <taxon>Magnoliopsida</taxon>
        <taxon>eudicotyledons</taxon>
        <taxon>Gunneridae</taxon>
        <taxon>Pentapetalae</taxon>
        <taxon>asterids</taxon>
        <taxon>campanulids</taxon>
        <taxon>Asterales</taxon>
        <taxon>Asteraceae</taxon>
        <taxon>Asteroideae</taxon>
        <taxon>Anthemideae</taxon>
        <taxon>Anthemidinae</taxon>
        <taxon>Tanacetum</taxon>
    </lineage>
</organism>
<evidence type="ECO:0000313" key="3">
    <source>
        <dbReference type="EMBL" id="GEU87853.1"/>
    </source>
</evidence>
<proteinExistence type="predicted"/>